<dbReference type="Pfam" id="PF00043">
    <property type="entry name" value="GST_C"/>
    <property type="match status" value="1"/>
</dbReference>
<evidence type="ECO:0000259" key="2">
    <source>
        <dbReference type="PROSITE" id="PS50404"/>
    </source>
</evidence>
<dbReference type="Gene3D" id="1.20.1050.130">
    <property type="match status" value="1"/>
</dbReference>
<sequence length="224" mass="25423">MSSQIKPIKIYGKTGPNPLKVTIIFKELDIPHEIVTVPFSDIKKAEYVAINPNGRLPSIHDPNTGITLWESGAIIEYLIDNYDPHHKLSFSPGSAEWHHSKQWLHYQMSGQGPYFGQVIWFMRLHGEKIPSAIERYVKEVNRVTAVLEGQLARQQLASGSDEAWLVGNKISFADLAFLPWHTIMGMLPPDEYNVNNYPHVKQWLENMSSRKSVKDAMESVSLTA</sequence>
<evidence type="ECO:0000313" key="5">
    <source>
        <dbReference type="Proteomes" id="UP000091956"/>
    </source>
</evidence>
<comment type="similarity">
    <text evidence="1">Belongs to the GST superfamily.</text>
</comment>
<dbReference type="SFLD" id="SFLDS00019">
    <property type="entry name" value="Glutathione_Transferase_(cytos"/>
    <property type="match status" value="1"/>
</dbReference>
<dbReference type="RefSeq" id="XP_018129615.1">
    <property type="nucleotide sequence ID" value="XM_018275467.1"/>
</dbReference>
<dbReference type="InterPro" id="IPR004045">
    <property type="entry name" value="Glutathione_S-Trfase_N"/>
</dbReference>
<dbReference type="PANTHER" id="PTHR44051:SF23">
    <property type="entry name" value="GLUTATHIONE S-TRANSFERASE-LIKE PROTEIN TPCF"/>
    <property type="match status" value="1"/>
</dbReference>
<dbReference type="AlphaFoldDB" id="A0A1B8GJ56"/>
<dbReference type="EMBL" id="KV460232">
    <property type="protein sequence ID" value="OBT95882.1"/>
    <property type="molecule type" value="Genomic_DNA"/>
</dbReference>
<evidence type="ECO:0000259" key="3">
    <source>
        <dbReference type="PROSITE" id="PS50405"/>
    </source>
</evidence>
<evidence type="ECO:0000256" key="1">
    <source>
        <dbReference type="ARBA" id="ARBA00007409"/>
    </source>
</evidence>
<dbReference type="InterPro" id="IPR036282">
    <property type="entry name" value="Glutathione-S-Trfase_C_sf"/>
</dbReference>
<organism evidence="4 5">
    <name type="scientific">Pseudogymnoascus verrucosus</name>
    <dbReference type="NCBI Taxonomy" id="342668"/>
    <lineage>
        <taxon>Eukaryota</taxon>
        <taxon>Fungi</taxon>
        <taxon>Dikarya</taxon>
        <taxon>Ascomycota</taxon>
        <taxon>Pezizomycotina</taxon>
        <taxon>Leotiomycetes</taxon>
        <taxon>Thelebolales</taxon>
        <taxon>Thelebolaceae</taxon>
        <taxon>Pseudogymnoascus</taxon>
    </lineage>
</organism>
<dbReference type="InterPro" id="IPR004046">
    <property type="entry name" value="GST_C"/>
</dbReference>
<dbReference type="PROSITE" id="PS50405">
    <property type="entry name" value="GST_CTER"/>
    <property type="match status" value="1"/>
</dbReference>
<dbReference type="SUPFAM" id="SSF52833">
    <property type="entry name" value="Thioredoxin-like"/>
    <property type="match status" value="1"/>
</dbReference>
<dbReference type="SUPFAM" id="SSF47616">
    <property type="entry name" value="GST C-terminal domain-like"/>
    <property type="match status" value="1"/>
</dbReference>
<name>A0A1B8GJ56_9PEZI</name>
<dbReference type="GeneID" id="28839397"/>
<dbReference type="CDD" id="cd03048">
    <property type="entry name" value="GST_N_Ure2p_like"/>
    <property type="match status" value="1"/>
</dbReference>
<accession>A0A1B8GJ56</accession>
<dbReference type="STRING" id="342668.A0A1B8GJ56"/>
<dbReference type="PANTHER" id="PTHR44051">
    <property type="entry name" value="GLUTATHIONE S-TRANSFERASE-RELATED"/>
    <property type="match status" value="1"/>
</dbReference>
<proteinExistence type="inferred from homology"/>
<dbReference type="InterPro" id="IPR040079">
    <property type="entry name" value="Glutathione_S-Trfase"/>
</dbReference>
<feature type="domain" description="GST N-terminal" evidence="2">
    <location>
        <begin position="5"/>
        <end position="86"/>
    </location>
</feature>
<feature type="domain" description="GST C-terminal" evidence="3">
    <location>
        <begin position="93"/>
        <end position="224"/>
    </location>
</feature>
<dbReference type="OrthoDB" id="422574at2759"/>
<dbReference type="InterPro" id="IPR036249">
    <property type="entry name" value="Thioredoxin-like_sf"/>
</dbReference>
<dbReference type="Proteomes" id="UP000091956">
    <property type="component" value="Unassembled WGS sequence"/>
</dbReference>
<reference evidence="4 5" key="1">
    <citation type="submission" date="2016-03" db="EMBL/GenBank/DDBJ databases">
        <title>Comparative genomics of Pseudogymnoascus destructans, the fungus causing white-nose syndrome of bats.</title>
        <authorList>
            <person name="Palmer J.M."/>
            <person name="Drees K.P."/>
            <person name="Foster J.T."/>
            <person name="Lindner D.L."/>
        </authorList>
    </citation>
    <scope>NUCLEOTIDE SEQUENCE [LARGE SCALE GENOMIC DNA]</scope>
    <source>
        <strain evidence="4 5">UAMH 10579</strain>
    </source>
</reference>
<protein>
    <recommendedName>
        <fullName evidence="6">Glutathione S-transferase, nitrogen catabolite repression regulator</fullName>
    </recommendedName>
</protein>
<dbReference type="SFLD" id="SFLDG00358">
    <property type="entry name" value="Main_(cytGST)"/>
    <property type="match status" value="1"/>
</dbReference>
<keyword evidence="5" id="KW-1185">Reference proteome</keyword>
<evidence type="ECO:0008006" key="6">
    <source>
        <dbReference type="Google" id="ProtNLM"/>
    </source>
</evidence>
<dbReference type="SFLD" id="SFLDG01151">
    <property type="entry name" value="Main.2:_Nu-like"/>
    <property type="match status" value="1"/>
</dbReference>
<reference evidence="5" key="2">
    <citation type="journal article" date="2018" name="Nat. Commun.">
        <title>Extreme sensitivity to ultraviolet light in the fungal pathogen causing white-nose syndrome of bats.</title>
        <authorList>
            <person name="Palmer J.M."/>
            <person name="Drees K.P."/>
            <person name="Foster J.T."/>
            <person name="Lindner D.L."/>
        </authorList>
    </citation>
    <scope>NUCLEOTIDE SEQUENCE [LARGE SCALE GENOMIC DNA]</scope>
    <source>
        <strain evidence="5">UAMH 10579</strain>
    </source>
</reference>
<dbReference type="PROSITE" id="PS50404">
    <property type="entry name" value="GST_NTER"/>
    <property type="match status" value="1"/>
</dbReference>
<dbReference type="InterPro" id="IPR010987">
    <property type="entry name" value="Glutathione-S-Trfase_C-like"/>
</dbReference>
<evidence type="ECO:0000313" key="4">
    <source>
        <dbReference type="EMBL" id="OBT95882.1"/>
    </source>
</evidence>
<gene>
    <name evidence="4" type="ORF">VE01_06011</name>
</gene>
<dbReference type="Pfam" id="PF13409">
    <property type="entry name" value="GST_N_2"/>
    <property type="match status" value="1"/>
</dbReference>